<proteinExistence type="predicted"/>
<protein>
    <submittedName>
        <fullName evidence="2">Uncharacterized protein</fullName>
    </submittedName>
</protein>
<feature type="region of interest" description="Disordered" evidence="1">
    <location>
        <begin position="22"/>
        <end position="118"/>
    </location>
</feature>
<name>A0ABU2JJ05_9ACTN</name>
<dbReference type="EMBL" id="JAVREO010000001">
    <property type="protein sequence ID" value="MDT0264741.1"/>
    <property type="molecule type" value="Genomic_DNA"/>
</dbReference>
<sequence length="259" mass="27274">MERQPAGEQFEEQAAERVQVAARLGEPPGLFGGHVRGGAHDETGPGEPAPGRRRVGGPGDAEVQHLDAAVRRGQDVGRLDVPVGDPGPVRLVERVTDPRAPPGDDRRRDGAVAQHRVQAVPPDQLHDQERDPVRAAARLAQVVDGDDVGVLEPGGEPRLAQEPGAGLVAAAAAAGEQGDHLDRHRPAQLLVPRLPHLAHAALAEQSHQPVAVAEELVAHRPTSPVVAVPSPCRRSGVRGIMPWPGASGETNGCRRLDRS</sequence>
<dbReference type="Proteomes" id="UP001183410">
    <property type="component" value="Unassembled WGS sequence"/>
</dbReference>
<feature type="compositionally biased region" description="Basic and acidic residues" evidence="1">
    <location>
        <begin position="62"/>
        <end position="78"/>
    </location>
</feature>
<gene>
    <name evidence="2" type="ORF">RM844_00390</name>
</gene>
<comment type="caution">
    <text evidence="2">The sequence shown here is derived from an EMBL/GenBank/DDBJ whole genome shotgun (WGS) entry which is preliminary data.</text>
</comment>
<reference evidence="3" key="1">
    <citation type="submission" date="2023-07" db="EMBL/GenBank/DDBJ databases">
        <title>30 novel species of actinomycetes from the DSMZ collection.</title>
        <authorList>
            <person name="Nouioui I."/>
        </authorList>
    </citation>
    <scope>NUCLEOTIDE SEQUENCE [LARGE SCALE GENOMIC DNA]</scope>
    <source>
        <strain evidence="3">DSM 44915</strain>
    </source>
</reference>
<organism evidence="2 3">
    <name type="scientific">Streptomyces chisholmiae</name>
    <dbReference type="NCBI Taxonomy" id="3075540"/>
    <lineage>
        <taxon>Bacteria</taxon>
        <taxon>Bacillati</taxon>
        <taxon>Actinomycetota</taxon>
        <taxon>Actinomycetes</taxon>
        <taxon>Kitasatosporales</taxon>
        <taxon>Streptomycetaceae</taxon>
        <taxon>Streptomyces</taxon>
    </lineage>
</organism>
<accession>A0ABU2JJ05</accession>
<evidence type="ECO:0000313" key="2">
    <source>
        <dbReference type="EMBL" id="MDT0264741.1"/>
    </source>
</evidence>
<feature type="compositionally biased region" description="Basic and acidic residues" evidence="1">
    <location>
        <begin position="91"/>
        <end position="110"/>
    </location>
</feature>
<evidence type="ECO:0000256" key="1">
    <source>
        <dbReference type="SAM" id="MobiDB-lite"/>
    </source>
</evidence>
<keyword evidence="3" id="KW-1185">Reference proteome</keyword>
<evidence type="ECO:0000313" key="3">
    <source>
        <dbReference type="Proteomes" id="UP001183410"/>
    </source>
</evidence>